<keyword evidence="1" id="KW-0472">Membrane</keyword>
<dbReference type="AlphaFoldDB" id="A0A8S1EW51"/>
<feature type="chain" id="PRO_5035893665" description="Chondroitin proteoglycan 4 domain-containing protein" evidence="2">
    <location>
        <begin position="18"/>
        <end position="430"/>
    </location>
</feature>
<gene>
    <name evidence="4" type="ORF">CBOVIS_LOCUS9780</name>
</gene>
<evidence type="ECO:0000256" key="2">
    <source>
        <dbReference type="SAM" id="SignalP"/>
    </source>
</evidence>
<name>A0A8S1EW51_9PELO</name>
<proteinExistence type="predicted"/>
<evidence type="ECO:0000259" key="3">
    <source>
        <dbReference type="Pfam" id="PF15481"/>
    </source>
</evidence>
<accession>A0A8S1EW51</accession>
<feature type="transmembrane region" description="Helical" evidence="1">
    <location>
        <begin position="297"/>
        <end position="322"/>
    </location>
</feature>
<dbReference type="EMBL" id="CADEPM010000006">
    <property type="protein sequence ID" value="CAB3407931.1"/>
    <property type="molecule type" value="Genomic_DNA"/>
</dbReference>
<dbReference type="PANTHER" id="PTHR37442">
    <property type="entry name" value="F18A1.7 PROTEIN-RELATED"/>
    <property type="match status" value="1"/>
</dbReference>
<keyword evidence="5" id="KW-1185">Reference proteome</keyword>
<dbReference type="PANTHER" id="PTHR37442:SF2">
    <property type="entry name" value="CHONDROITIN PROTEOGLYCAN 4"/>
    <property type="match status" value="1"/>
</dbReference>
<dbReference type="Proteomes" id="UP000494206">
    <property type="component" value="Unassembled WGS sequence"/>
</dbReference>
<sequence>MRILFVLLTSLTVLCHGYSLFDTNKRPLLSFLVGSKHVPSCLLSCTENLKQELMKFVYGNITMDSHDEICSAFSEASSCVVDSRECDDYQIVFRKLTSGFKWACEDGGSDQFKNLIPCILKVGQEAREEYNCADVCEINNDTMVPIPPDDDYNTNNDNVITHLSNFCRPLACYLNCTREQLNTVCPTFGSKLIHVPASAFDELVDEYILTTVSEKKQIMKKVPPSCRLFFKEREVTALRFDERFIRDMFFMMTSRKQRTRNGGYTTSEIDKIVKDLLSKMENEEKPPKVLKWDAWKILILFGIGLVFILNIVGLVFTVYWCLNEKELAGNNGNSNDNELSANHFVEPNIRMKLKLPRMRSDAIEDSSQEFMQLRIPRNGNQFARDEQQTVVVPRWKRRRTFSVPLEPRSRINSTGSDKFPDIVILRSHEN</sequence>
<organism evidence="4 5">
    <name type="scientific">Caenorhabditis bovis</name>
    <dbReference type="NCBI Taxonomy" id="2654633"/>
    <lineage>
        <taxon>Eukaryota</taxon>
        <taxon>Metazoa</taxon>
        <taxon>Ecdysozoa</taxon>
        <taxon>Nematoda</taxon>
        <taxon>Chromadorea</taxon>
        <taxon>Rhabditida</taxon>
        <taxon>Rhabditina</taxon>
        <taxon>Rhabditomorpha</taxon>
        <taxon>Rhabditoidea</taxon>
        <taxon>Rhabditidae</taxon>
        <taxon>Peloderinae</taxon>
        <taxon>Caenorhabditis</taxon>
    </lineage>
</organism>
<keyword evidence="1" id="KW-0812">Transmembrane</keyword>
<evidence type="ECO:0000256" key="1">
    <source>
        <dbReference type="SAM" id="Phobius"/>
    </source>
</evidence>
<dbReference type="InterPro" id="IPR053123">
    <property type="entry name" value="CPG4-like"/>
</dbReference>
<dbReference type="InterPro" id="IPR029153">
    <property type="entry name" value="CPG4"/>
</dbReference>
<dbReference type="Pfam" id="PF15481">
    <property type="entry name" value="CPG4"/>
    <property type="match status" value="1"/>
</dbReference>
<evidence type="ECO:0000313" key="4">
    <source>
        <dbReference type="EMBL" id="CAB3407931.1"/>
    </source>
</evidence>
<feature type="domain" description="Chondroitin proteoglycan 4" evidence="3">
    <location>
        <begin position="40"/>
        <end position="137"/>
    </location>
</feature>
<feature type="signal peptide" evidence="2">
    <location>
        <begin position="1"/>
        <end position="17"/>
    </location>
</feature>
<keyword evidence="2" id="KW-0732">Signal</keyword>
<comment type="caution">
    <text evidence="4">The sequence shown here is derived from an EMBL/GenBank/DDBJ whole genome shotgun (WGS) entry which is preliminary data.</text>
</comment>
<evidence type="ECO:0000313" key="5">
    <source>
        <dbReference type="Proteomes" id="UP000494206"/>
    </source>
</evidence>
<protein>
    <recommendedName>
        <fullName evidence="3">Chondroitin proteoglycan 4 domain-containing protein</fullName>
    </recommendedName>
</protein>
<dbReference type="OrthoDB" id="5845432at2759"/>
<keyword evidence="1" id="KW-1133">Transmembrane helix</keyword>
<reference evidence="4 5" key="1">
    <citation type="submission" date="2020-04" db="EMBL/GenBank/DDBJ databases">
        <authorList>
            <person name="Laetsch R D."/>
            <person name="Stevens L."/>
            <person name="Kumar S."/>
            <person name="Blaxter L. M."/>
        </authorList>
    </citation>
    <scope>NUCLEOTIDE SEQUENCE [LARGE SCALE GENOMIC DNA]</scope>
</reference>